<dbReference type="PROSITE" id="PS50003">
    <property type="entry name" value="PH_DOMAIN"/>
    <property type="match status" value="1"/>
</dbReference>
<dbReference type="PANTHER" id="PTHR13217">
    <property type="entry name" value="PLECKSTRIN HOMOLOGY DOMAIN-CONTAINING FAMILY G MEMBER 7"/>
    <property type="match status" value="1"/>
</dbReference>
<dbReference type="OrthoDB" id="660555at2759"/>
<dbReference type="SUPFAM" id="SSF48065">
    <property type="entry name" value="DBL homology domain (DH-domain)"/>
    <property type="match status" value="1"/>
</dbReference>
<feature type="region of interest" description="Disordered" evidence="1">
    <location>
        <begin position="76"/>
        <end position="112"/>
    </location>
</feature>
<dbReference type="SMART" id="SM00325">
    <property type="entry name" value="RhoGEF"/>
    <property type="match status" value="1"/>
</dbReference>
<evidence type="ECO:0000256" key="1">
    <source>
        <dbReference type="SAM" id="MobiDB-lite"/>
    </source>
</evidence>
<evidence type="ECO:0000259" key="3">
    <source>
        <dbReference type="PROSITE" id="PS50010"/>
    </source>
</evidence>
<feature type="compositionally biased region" description="Basic and acidic residues" evidence="1">
    <location>
        <begin position="862"/>
        <end position="882"/>
    </location>
</feature>
<reference evidence="4" key="1">
    <citation type="submission" date="2020-08" db="EMBL/GenBank/DDBJ databases">
        <title>Chromosome-level assembly of Southern catfish (Silurus meridionalis) provides insights into visual adaptation to the nocturnal and benthic lifestyles.</title>
        <authorList>
            <person name="Zhang Y."/>
            <person name="Wang D."/>
            <person name="Peng Z."/>
        </authorList>
    </citation>
    <scope>NUCLEOTIDE SEQUENCE</scope>
    <source>
        <strain evidence="4">SWU-2019-XX</strain>
        <tissue evidence="4">Muscle</tissue>
    </source>
</reference>
<feature type="compositionally biased region" description="Polar residues" evidence="1">
    <location>
        <begin position="741"/>
        <end position="751"/>
    </location>
</feature>
<feature type="compositionally biased region" description="Polar residues" evidence="1">
    <location>
        <begin position="696"/>
        <end position="712"/>
    </location>
</feature>
<dbReference type="Pfam" id="PF00621">
    <property type="entry name" value="RhoGEF"/>
    <property type="match status" value="1"/>
</dbReference>
<dbReference type="GO" id="GO:0030424">
    <property type="term" value="C:axon"/>
    <property type="evidence" value="ECO:0007669"/>
    <property type="project" value="TreeGrafter"/>
</dbReference>
<keyword evidence="5" id="KW-1185">Reference proteome</keyword>
<feature type="compositionally biased region" description="Basic and acidic residues" evidence="1">
    <location>
        <begin position="822"/>
        <end position="833"/>
    </location>
</feature>
<feature type="compositionally biased region" description="Polar residues" evidence="1">
    <location>
        <begin position="720"/>
        <end position="732"/>
    </location>
</feature>
<feature type="domain" description="PH" evidence="2">
    <location>
        <begin position="413"/>
        <end position="513"/>
    </location>
</feature>
<feature type="domain" description="DH" evidence="3">
    <location>
        <begin position="166"/>
        <end position="358"/>
    </location>
</feature>
<accession>A0A8T0BTD3</accession>
<dbReference type="Gene3D" id="1.20.900.10">
    <property type="entry name" value="Dbl homology (DH) domain"/>
    <property type="match status" value="1"/>
</dbReference>
<dbReference type="GO" id="GO:0005085">
    <property type="term" value="F:guanyl-nucleotide exchange factor activity"/>
    <property type="evidence" value="ECO:0007669"/>
    <property type="project" value="InterPro"/>
</dbReference>
<dbReference type="GO" id="GO:0005886">
    <property type="term" value="C:plasma membrane"/>
    <property type="evidence" value="ECO:0007669"/>
    <property type="project" value="TreeGrafter"/>
</dbReference>
<dbReference type="Gene3D" id="2.30.29.30">
    <property type="entry name" value="Pleckstrin-homology domain (PH domain)/Phosphotyrosine-binding domain (PTB)"/>
    <property type="match status" value="1"/>
</dbReference>
<feature type="compositionally biased region" description="Basic and acidic residues" evidence="1">
    <location>
        <begin position="990"/>
        <end position="999"/>
    </location>
</feature>
<dbReference type="GO" id="GO:0043542">
    <property type="term" value="P:endothelial cell migration"/>
    <property type="evidence" value="ECO:0007669"/>
    <property type="project" value="TreeGrafter"/>
</dbReference>
<feature type="compositionally biased region" description="Basic and acidic residues" evidence="1">
    <location>
        <begin position="602"/>
        <end position="618"/>
    </location>
</feature>
<comment type="caution">
    <text evidence="4">The sequence shown here is derived from an EMBL/GenBank/DDBJ whole genome shotgun (WGS) entry which is preliminary data.</text>
</comment>
<dbReference type="CDD" id="cd00160">
    <property type="entry name" value="RhoGEF"/>
    <property type="match status" value="1"/>
</dbReference>
<dbReference type="GO" id="GO:0007266">
    <property type="term" value="P:Rho protein signal transduction"/>
    <property type="evidence" value="ECO:0007669"/>
    <property type="project" value="TreeGrafter"/>
</dbReference>
<sequence length="999" mass="114554">MPYHEDKNYIMTQRMNGGVEKHREEVKDKESDTADEILGRNADAPLGHQRAADNHKYHTLGYQKKKPKVRLVATLGKGSPTSKSRGAPIQGLFDQGPTEKTSMQEERGNVGGGQSQLALLKQTLQSFALPDELKWWWKEGEKDDILEINWTDIVHSHKSMARIQKHQQEAIWELLQTELIYINKLTIITDLVLAALEHVHRQGFLLEVSAAQLFSNICSIRDAHKCFWLEVIYPMLQNVKMSGQPFDPLKLDPGCLQFADRFSAYLDYCWEAKINLEFTHRQMEINPHFNIFRTWVETHPQCMRMRLGDMQAKPHQRITKYPLLLKAILKATEDINTQKTLSRMINSVSQFLDSINDYLLFKDDELAIFDLSQKIEGYELPGMSEEIEKYMQEFCQFDLTSPIRGMGPRDLRKLIKGENLKVRGRKDSKLEVFVLLFTDVLLLTKPQKKSEKHKVVRPPLSLERIHCAELKDGYSFVILEVSDLGCPVSVYSVSTPSPESCAAWITNIHQAQETLKSLRKKETVTLEEPSDQILEESDPLPLFNIPNIKDAAEQFEYTSLFASLFEKEGQNLHNQPAHSHFSNKQMQNQDKEFNNDHNTTQETKESEREKNGHCKDGDILYGPAVERRVTWNHKHLSDKNSKAFPQQDILETNKSSGPHLLLVGGLREKNALSQSSSSQFLLPSKFIPVETESVKHQPSQKPDLWQNSWSHQSGDENESLSESWTFTRTLNSPRLRRKRPMNSQLPASLQNTRRMSAEAEILTLFTNMNSKSVSDSGKNHNICKPSDTTSKSQDHLVLKMGSVKQNRGAFWNFPFDRISESESELSKETHNENAPKNNRIKPQRTESLPELQSSPLQGILKRAKERDRERGIVKKEGKHLEKTSAQSSNTFPHLVCTSPSPSPSYREKEAATEEQELFRSRWYDSHTETSVDSSYNDRNNRPITSMGVNVDWPGWCFDDEDVLEFTGLDDKTLDCFEQAPTSAEYPKTPRHSEADYSEV</sequence>
<dbReference type="SMART" id="SM00233">
    <property type="entry name" value="PH"/>
    <property type="match status" value="1"/>
</dbReference>
<organism evidence="4 5">
    <name type="scientific">Silurus meridionalis</name>
    <name type="common">Southern catfish</name>
    <name type="synonym">Silurus soldatovi meridionalis</name>
    <dbReference type="NCBI Taxonomy" id="175797"/>
    <lineage>
        <taxon>Eukaryota</taxon>
        <taxon>Metazoa</taxon>
        <taxon>Chordata</taxon>
        <taxon>Craniata</taxon>
        <taxon>Vertebrata</taxon>
        <taxon>Euteleostomi</taxon>
        <taxon>Actinopterygii</taxon>
        <taxon>Neopterygii</taxon>
        <taxon>Teleostei</taxon>
        <taxon>Ostariophysi</taxon>
        <taxon>Siluriformes</taxon>
        <taxon>Siluridae</taxon>
        <taxon>Silurus</taxon>
    </lineage>
</organism>
<protein>
    <recommendedName>
        <fullName evidence="6">Pleckstrin homology domain-containing family G member 6</fullName>
    </recommendedName>
</protein>
<dbReference type="PANTHER" id="PTHR13217:SF10">
    <property type="entry name" value="PLECKSTRIN HOMOLOGY DOMAIN-CONTAINING FAMILY G MEMBER 6 ISOFORM X1"/>
    <property type="match status" value="1"/>
</dbReference>
<dbReference type="SUPFAM" id="SSF50729">
    <property type="entry name" value="PH domain-like"/>
    <property type="match status" value="1"/>
</dbReference>
<proteinExistence type="predicted"/>
<dbReference type="AlphaFoldDB" id="A0A8T0BTD3"/>
<name>A0A8T0BTD3_SILME</name>
<feature type="region of interest" description="Disordered" evidence="1">
    <location>
        <begin position="591"/>
        <end position="619"/>
    </location>
</feature>
<dbReference type="InterPro" id="IPR000219">
    <property type="entry name" value="DH_dom"/>
</dbReference>
<dbReference type="GO" id="GO:0030139">
    <property type="term" value="C:endocytic vesicle"/>
    <property type="evidence" value="ECO:0007669"/>
    <property type="project" value="TreeGrafter"/>
</dbReference>
<evidence type="ECO:0000313" key="4">
    <source>
        <dbReference type="EMBL" id="KAF7708580.1"/>
    </source>
</evidence>
<dbReference type="InterPro" id="IPR011993">
    <property type="entry name" value="PH-like_dom_sf"/>
</dbReference>
<feature type="region of interest" description="Disordered" evidence="1">
    <location>
        <begin position="979"/>
        <end position="999"/>
    </location>
</feature>
<dbReference type="InterPro" id="IPR040181">
    <property type="entry name" value="PKHG5/7"/>
</dbReference>
<dbReference type="InterPro" id="IPR001849">
    <property type="entry name" value="PH_domain"/>
</dbReference>
<dbReference type="InterPro" id="IPR035899">
    <property type="entry name" value="DBL_dom_sf"/>
</dbReference>
<feature type="region of interest" description="Disordered" evidence="1">
    <location>
        <begin position="692"/>
        <end position="751"/>
    </location>
</feature>
<evidence type="ECO:0008006" key="6">
    <source>
        <dbReference type="Google" id="ProtNLM"/>
    </source>
</evidence>
<dbReference type="Proteomes" id="UP000606274">
    <property type="component" value="Unassembled WGS sequence"/>
</dbReference>
<feature type="region of interest" description="Disordered" evidence="1">
    <location>
        <begin position="822"/>
        <end position="913"/>
    </location>
</feature>
<dbReference type="PROSITE" id="PS50010">
    <property type="entry name" value="DH_2"/>
    <property type="match status" value="1"/>
</dbReference>
<gene>
    <name evidence="4" type="ORF">HF521_017637</name>
</gene>
<dbReference type="EMBL" id="JABFDY010000004">
    <property type="protein sequence ID" value="KAF7708580.1"/>
    <property type="molecule type" value="Genomic_DNA"/>
</dbReference>
<evidence type="ECO:0000259" key="2">
    <source>
        <dbReference type="PROSITE" id="PS50003"/>
    </source>
</evidence>
<evidence type="ECO:0000313" key="5">
    <source>
        <dbReference type="Proteomes" id="UP000606274"/>
    </source>
</evidence>